<feature type="non-terminal residue" evidence="1">
    <location>
        <position position="51"/>
    </location>
</feature>
<reference evidence="1" key="1">
    <citation type="submission" date="2023-10" db="EMBL/GenBank/DDBJ databases">
        <authorList>
            <person name="Domelevo Entfellner J.-B."/>
        </authorList>
    </citation>
    <scope>NUCLEOTIDE SEQUENCE</scope>
</reference>
<dbReference type="AlphaFoldDB" id="A0AA86SKI1"/>
<dbReference type="EMBL" id="OY731401">
    <property type="protein sequence ID" value="CAJ1948646.1"/>
    <property type="molecule type" value="Genomic_DNA"/>
</dbReference>
<evidence type="ECO:0000313" key="1">
    <source>
        <dbReference type="EMBL" id="CAJ1948646.1"/>
    </source>
</evidence>
<sequence length="51" mass="5566">MVTTKPTTQKTPVFQKMRAAYKSASLHTLFSPLVGRVAVASLSPVHSPIQR</sequence>
<gene>
    <name evidence="1" type="ORF">AYBTSS11_LOCUS13296</name>
</gene>
<proteinExistence type="predicted"/>
<dbReference type="Gramene" id="rna-AYBTSS11_LOCUS13296">
    <property type="protein sequence ID" value="CAJ1948646.1"/>
    <property type="gene ID" value="gene-AYBTSS11_LOCUS13296"/>
</dbReference>
<keyword evidence="2" id="KW-1185">Reference proteome</keyword>
<accession>A0AA86SKI1</accession>
<evidence type="ECO:0000313" key="2">
    <source>
        <dbReference type="Proteomes" id="UP001189624"/>
    </source>
</evidence>
<protein>
    <submittedName>
        <fullName evidence="1">Uncharacterized protein</fullName>
    </submittedName>
</protein>
<name>A0AA86SKI1_9FABA</name>
<dbReference type="Proteomes" id="UP001189624">
    <property type="component" value="Chromosome 4"/>
</dbReference>
<organism evidence="1 2">
    <name type="scientific">Sphenostylis stenocarpa</name>
    <dbReference type="NCBI Taxonomy" id="92480"/>
    <lineage>
        <taxon>Eukaryota</taxon>
        <taxon>Viridiplantae</taxon>
        <taxon>Streptophyta</taxon>
        <taxon>Embryophyta</taxon>
        <taxon>Tracheophyta</taxon>
        <taxon>Spermatophyta</taxon>
        <taxon>Magnoliopsida</taxon>
        <taxon>eudicotyledons</taxon>
        <taxon>Gunneridae</taxon>
        <taxon>Pentapetalae</taxon>
        <taxon>rosids</taxon>
        <taxon>fabids</taxon>
        <taxon>Fabales</taxon>
        <taxon>Fabaceae</taxon>
        <taxon>Papilionoideae</taxon>
        <taxon>50 kb inversion clade</taxon>
        <taxon>NPAAA clade</taxon>
        <taxon>indigoferoid/millettioid clade</taxon>
        <taxon>Phaseoleae</taxon>
        <taxon>Sphenostylis</taxon>
    </lineage>
</organism>